<accession>A0A1M7RAL8</accession>
<gene>
    <name evidence="2" type="ORF">SAMN05443668_109109</name>
</gene>
<dbReference type="RefSeq" id="WP_073260728.1">
    <property type="nucleotide sequence ID" value="NZ_FRCS01000009.1"/>
</dbReference>
<dbReference type="EMBL" id="FRCS01000009">
    <property type="protein sequence ID" value="SHN43303.1"/>
    <property type="molecule type" value="Genomic_DNA"/>
</dbReference>
<keyword evidence="1" id="KW-0812">Transmembrane</keyword>
<evidence type="ECO:0000313" key="2">
    <source>
        <dbReference type="EMBL" id="SHN43303.1"/>
    </source>
</evidence>
<name>A0A1M7RAL8_9ACTN</name>
<proteinExistence type="predicted"/>
<dbReference type="AlphaFoldDB" id="A0A1M7RAL8"/>
<keyword evidence="1" id="KW-0472">Membrane</keyword>
<evidence type="ECO:0000313" key="3">
    <source>
        <dbReference type="Proteomes" id="UP000184440"/>
    </source>
</evidence>
<dbReference type="OrthoDB" id="3392673at2"/>
<keyword evidence="1" id="KW-1133">Transmembrane helix</keyword>
<feature type="transmembrane region" description="Helical" evidence="1">
    <location>
        <begin position="12"/>
        <end position="32"/>
    </location>
</feature>
<organism evidence="2 3">
    <name type="scientific">Cryptosporangium aurantiacum</name>
    <dbReference type="NCBI Taxonomy" id="134849"/>
    <lineage>
        <taxon>Bacteria</taxon>
        <taxon>Bacillati</taxon>
        <taxon>Actinomycetota</taxon>
        <taxon>Actinomycetes</taxon>
        <taxon>Cryptosporangiales</taxon>
        <taxon>Cryptosporangiaceae</taxon>
        <taxon>Cryptosporangium</taxon>
    </lineage>
</organism>
<keyword evidence="3" id="KW-1185">Reference proteome</keyword>
<evidence type="ECO:0000256" key="1">
    <source>
        <dbReference type="SAM" id="Phobius"/>
    </source>
</evidence>
<protein>
    <submittedName>
        <fullName evidence="2">Uncharacterized protein</fullName>
    </submittedName>
</protein>
<feature type="transmembrane region" description="Helical" evidence="1">
    <location>
        <begin position="52"/>
        <end position="69"/>
    </location>
</feature>
<dbReference type="Proteomes" id="UP000184440">
    <property type="component" value="Unassembled WGS sequence"/>
</dbReference>
<reference evidence="2 3" key="1">
    <citation type="submission" date="2016-11" db="EMBL/GenBank/DDBJ databases">
        <authorList>
            <person name="Jaros S."/>
            <person name="Januszkiewicz K."/>
            <person name="Wedrychowicz H."/>
        </authorList>
    </citation>
    <scope>NUCLEOTIDE SEQUENCE [LARGE SCALE GENOMIC DNA]</scope>
    <source>
        <strain evidence="2 3">DSM 46144</strain>
    </source>
</reference>
<sequence length="75" mass="8679">MNEKLRLRRNPTLWTGVVVTLLGVAFNLGWLFVPPFVWWRAPELIPMPEALIGWWIVLLGLSTIGYAVARHGRRR</sequence>
<dbReference type="STRING" id="134849.SAMN05443668_109109"/>